<dbReference type="InParanoid" id="A0A0C3P0I0"/>
<dbReference type="EMBL" id="KN831962">
    <property type="protein sequence ID" value="KIO06595.1"/>
    <property type="molecule type" value="Genomic_DNA"/>
</dbReference>
<reference evidence="2" key="2">
    <citation type="submission" date="2015-01" db="EMBL/GenBank/DDBJ databases">
        <title>Evolutionary Origins and Diversification of the Mycorrhizal Mutualists.</title>
        <authorList>
            <consortium name="DOE Joint Genome Institute"/>
            <consortium name="Mycorrhizal Genomics Consortium"/>
            <person name="Kohler A."/>
            <person name="Kuo A."/>
            <person name="Nagy L.G."/>
            <person name="Floudas D."/>
            <person name="Copeland A."/>
            <person name="Barry K.W."/>
            <person name="Cichocki N."/>
            <person name="Veneault-Fourrey C."/>
            <person name="LaButti K."/>
            <person name="Lindquist E.A."/>
            <person name="Lipzen A."/>
            <person name="Lundell T."/>
            <person name="Morin E."/>
            <person name="Murat C."/>
            <person name="Riley R."/>
            <person name="Ohm R."/>
            <person name="Sun H."/>
            <person name="Tunlid A."/>
            <person name="Henrissat B."/>
            <person name="Grigoriev I.V."/>
            <person name="Hibbett D.S."/>
            <person name="Martin F."/>
        </authorList>
    </citation>
    <scope>NUCLEOTIDE SEQUENCE [LARGE SCALE GENOMIC DNA]</scope>
    <source>
        <strain evidence="2">Marx 270</strain>
    </source>
</reference>
<accession>A0A0C3P0I0</accession>
<evidence type="ECO:0000313" key="2">
    <source>
        <dbReference type="Proteomes" id="UP000054217"/>
    </source>
</evidence>
<organism evidence="1 2">
    <name type="scientific">Pisolithus tinctorius Marx 270</name>
    <dbReference type="NCBI Taxonomy" id="870435"/>
    <lineage>
        <taxon>Eukaryota</taxon>
        <taxon>Fungi</taxon>
        <taxon>Dikarya</taxon>
        <taxon>Basidiomycota</taxon>
        <taxon>Agaricomycotina</taxon>
        <taxon>Agaricomycetes</taxon>
        <taxon>Agaricomycetidae</taxon>
        <taxon>Boletales</taxon>
        <taxon>Sclerodermatineae</taxon>
        <taxon>Pisolithaceae</taxon>
        <taxon>Pisolithus</taxon>
    </lineage>
</organism>
<gene>
    <name evidence="1" type="ORF">M404DRAFT_435441</name>
</gene>
<reference evidence="1 2" key="1">
    <citation type="submission" date="2014-04" db="EMBL/GenBank/DDBJ databases">
        <authorList>
            <consortium name="DOE Joint Genome Institute"/>
            <person name="Kuo A."/>
            <person name="Kohler A."/>
            <person name="Costa M.D."/>
            <person name="Nagy L.G."/>
            <person name="Floudas D."/>
            <person name="Copeland A."/>
            <person name="Barry K.W."/>
            <person name="Cichocki N."/>
            <person name="Veneault-Fourrey C."/>
            <person name="LaButti K."/>
            <person name="Lindquist E.A."/>
            <person name="Lipzen A."/>
            <person name="Lundell T."/>
            <person name="Morin E."/>
            <person name="Murat C."/>
            <person name="Sun H."/>
            <person name="Tunlid A."/>
            <person name="Henrissat B."/>
            <person name="Grigoriev I.V."/>
            <person name="Hibbett D.S."/>
            <person name="Martin F."/>
            <person name="Nordberg H.P."/>
            <person name="Cantor M.N."/>
            <person name="Hua S.X."/>
        </authorList>
    </citation>
    <scope>NUCLEOTIDE SEQUENCE [LARGE SCALE GENOMIC DNA]</scope>
    <source>
        <strain evidence="1 2">Marx 270</strain>
    </source>
</reference>
<dbReference type="Proteomes" id="UP000054217">
    <property type="component" value="Unassembled WGS sequence"/>
</dbReference>
<evidence type="ECO:0000313" key="1">
    <source>
        <dbReference type="EMBL" id="KIO06595.1"/>
    </source>
</evidence>
<sequence length="95" mass="10569">MTATTKNTSIINSLKVPFTRETSHDPLDPLFTVHQRISSDIVGVLDHIDVNQVGGLFSDIDIDFSLPSAHSASCALFNAVRRWYRSISFFCICPL</sequence>
<protein>
    <submittedName>
        <fullName evidence="1">Uncharacterized protein</fullName>
    </submittedName>
</protein>
<proteinExistence type="predicted"/>
<dbReference type="AlphaFoldDB" id="A0A0C3P0I0"/>
<dbReference type="HOGENOM" id="CLU_2373619_0_0_1"/>
<keyword evidence="2" id="KW-1185">Reference proteome</keyword>
<name>A0A0C3P0I0_PISTI</name>